<feature type="repeat" description="ANK" evidence="3">
    <location>
        <begin position="334"/>
        <end position="366"/>
    </location>
</feature>
<feature type="repeat" description="ANK" evidence="3">
    <location>
        <begin position="1266"/>
        <end position="1298"/>
    </location>
</feature>
<feature type="repeat" description="ANK" evidence="3">
    <location>
        <begin position="1104"/>
        <end position="1136"/>
    </location>
</feature>
<dbReference type="InterPro" id="IPR050889">
    <property type="entry name" value="Dendritic_Spine_Reg/Scaffold"/>
</dbReference>
<feature type="repeat" description="ANK" evidence="3">
    <location>
        <begin position="707"/>
        <end position="739"/>
    </location>
</feature>
<dbReference type="PANTHER" id="PTHR24166">
    <property type="entry name" value="ROLLING PEBBLES, ISOFORM B"/>
    <property type="match status" value="1"/>
</dbReference>
<feature type="repeat" description="ANK" evidence="3">
    <location>
        <begin position="674"/>
        <end position="706"/>
    </location>
</feature>
<feature type="repeat" description="ANK" evidence="3">
    <location>
        <begin position="1137"/>
        <end position="1169"/>
    </location>
</feature>
<dbReference type="InterPro" id="IPR002110">
    <property type="entry name" value="Ankyrin_rpt"/>
</dbReference>
<keyword evidence="1" id="KW-0677">Repeat</keyword>
<feature type="repeat" description="ANK" evidence="3">
    <location>
        <begin position="1299"/>
        <end position="1331"/>
    </location>
</feature>
<dbReference type="PRINTS" id="PR01415">
    <property type="entry name" value="ANKYRIN"/>
</dbReference>
<feature type="repeat" description="ANK" evidence="3">
    <location>
        <begin position="1036"/>
        <end position="1068"/>
    </location>
</feature>
<evidence type="ECO:0000313" key="5">
    <source>
        <dbReference type="EMBL" id="PLN84342.1"/>
    </source>
</evidence>
<dbReference type="PANTHER" id="PTHR24166:SF48">
    <property type="entry name" value="PROTEIN VAPYRIN"/>
    <property type="match status" value="1"/>
</dbReference>
<name>A0A2J5I386_9EURO</name>
<evidence type="ECO:0000256" key="3">
    <source>
        <dbReference type="PROSITE-ProRule" id="PRU00023"/>
    </source>
</evidence>
<feature type="repeat" description="ANK" evidence="3">
    <location>
        <begin position="908"/>
        <end position="940"/>
    </location>
</feature>
<reference evidence="6" key="1">
    <citation type="submission" date="2017-12" db="EMBL/GenBank/DDBJ databases">
        <authorList>
            <consortium name="DOE Joint Genome Institute"/>
            <person name="Mondo S.J."/>
            <person name="Kjaerbolling I."/>
            <person name="Vesth T.C."/>
            <person name="Frisvad J.C."/>
            <person name="Nybo J.L."/>
            <person name="Theobald S."/>
            <person name="Kuo A."/>
            <person name="Bowyer P."/>
            <person name="Matsuda Y."/>
            <person name="Lyhne E.K."/>
            <person name="Kogle M.E."/>
            <person name="Clum A."/>
            <person name="Lipzen A."/>
            <person name="Salamov A."/>
            <person name="Ngan C.Y."/>
            <person name="Daum C."/>
            <person name="Chiniquy J."/>
            <person name="Barry K."/>
            <person name="LaButti K."/>
            <person name="Haridas S."/>
            <person name="Simmons B.A."/>
            <person name="Magnuson J.K."/>
            <person name="Mortensen U.H."/>
            <person name="Larsen T.O."/>
            <person name="Grigoriev I.V."/>
            <person name="Baker S.E."/>
            <person name="Andersen M.R."/>
            <person name="Nordberg H.P."/>
            <person name="Cantor M.N."/>
            <person name="Hua S.X."/>
        </authorList>
    </citation>
    <scope>NUCLEOTIDE SEQUENCE [LARGE SCALE GENOMIC DNA]</scope>
    <source>
        <strain evidence="6">IBT 19404</strain>
    </source>
</reference>
<dbReference type="Pfam" id="PF13637">
    <property type="entry name" value="Ank_4"/>
    <property type="match status" value="1"/>
</dbReference>
<protein>
    <submittedName>
        <fullName evidence="5">Ankyrin repeat-containing domain protein</fullName>
    </submittedName>
</protein>
<evidence type="ECO:0000256" key="1">
    <source>
        <dbReference type="ARBA" id="ARBA00022737"/>
    </source>
</evidence>
<dbReference type="Pfam" id="PF22939">
    <property type="entry name" value="WHD_GPIID"/>
    <property type="match status" value="1"/>
</dbReference>
<evidence type="ECO:0000259" key="4">
    <source>
        <dbReference type="Pfam" id="PF22939"/>
    </source>
</evidence>
<dbReference type="Proteomes" id="UP000235023">
    <property type="component" value="Unassembled WGS sequence"/>
</dbReference>
<gene>
    <name evidence="5" type="ORF">BDW42DRAFT_162958</name>
</gene>
<sequence length="1370" mass="150937">MEIHLRAAKADLEAHIGDTVRDSDIGCSTQEFQGAMAERIVQRAEGNFLFADSLVKFVLAGDHLEERRRRLTDLPDTVEDAFADMIKRALSHTLHASRRKQILTLVAFAERPLTLQELLHALEIDDHLSNNPLGELPKDEAEERDWMGPADVQARCLGLVIVDESDFTVRFFHRSLHEYLRTQDPEVKQRPIVPSQIVQDRLFRICLGCLELTSVMEQSTRMAKIGDVPDLSGRANDLISYAAAYWGHHLRKAGQWKESLDRAQRYLSREFTERFLSQWHLCNVLPKYYRPKKLTESFLLSFSDLHTVAYFGLHDLVAKLRRRGNVDIDTGDTNNATALHWAAGQGFSAAVETLAAASADVEGQDIDYSPPLVWLMDWVGRLNKADDGKMDTVGVLDRQRQEEAMEAARALLRASNCVNMFFRLGGGRELTHFEHRPELRADSSSPSPPNIWYDIGQYQTLLMRAAAIGWECVTKELLIRDADSTVRNDKGWTALHFAAKGGHESIVKLLLNDGADPNAQDYHGFIPCDVVNQKTAAPVYQLLQDATQGNDRGRQSSERKLRLRGYKMEIDGMEDALNVLDMPSESEGQSHRTIKMRLSRWDPSTRSIVDFEIDPGIRKEFNGTLSDLTSSWKNKEAEGVDPPEPVVWAAYRGYATMIHILLQRGSLIDGRDHDGRTALSWVAQRGDSSTLKVLLQHQADVNARDARGRTPLSWAAEKGHRKAARVLLTHGACMETVDEYQRTPFLWAVMSRRMPLVELMLEHPASPQGTNMTGQTALACAAAAGDVGILKLLLRHARFKTSLESQDQHGCTPLARAVAKGHKEAVQVLLNAGADPNTMDRNKHTPLLWAAKEGHVGMMKLLGANGASLHIPDDQQRSPLAWAAGRGHKKAVKYLLKHQVRHLSSDSSGVTPLAWAAAGGHVKIVKLLLKSGANPSSLDMDGQTPLSWAAQMGEMALGLLALGIAAPVTMRNWFGLRSPPLVSFGGSDELIHAVALPNMSQSNTFKVRSWLSQPSHGRVVKLLLKQRIAIDQPNRNGRTPLSLACETGNQFAVDLLLKYGANPNAPDHVGRSPLSWATGQRISSVFATVLGHSLPETLHAQDRIGRTPVSWAAGAGNVNAVRALSLHGADLNQADDRGRTPLSWAVEMGYFNVVALLIETGANVNCIDQDGRTLLSWSAASGMEDMVKVILQHQESLNIKDATGRAPLSWIGPKGFRPGVSCYFREARRPTEQDIVLDLEWGEEPETGVVKLLVAHGADLKSTDQSNRTPLSWAASQGLTGVVGKMLELGAEVDARDQNGRTPLSWAVETGKLGTVEKLLEHGADAESTDDSNQSILARSLRAGSKEITNRVLSALKSPRVGGLDRSVMA</sequence>
<keyword evidence="2 3" id="KW-0040">ANK repeat</keyword>
<keyword evidence="6" id="KW-1185">Reference proteome</keyword>
<dbReference type="InterPro" id="IPR054471">
    <property type="entry name" value="GPIID_WHD"/>
</dbReference>
<accession>A0A2J5I386</accession>
<proteinExistence type="predicted"/>
<dbReference type="SMART" id="SM00248">
    <property type="entry name" value="ANK"/>
    <property type="match status" value="19"/>
</dbReference>
<dbReference type="OrthoDB" id="341259at2759"/>
<organism evidence="5 6">
    <name type="scientific">Aspergillus taichungensis</name>
    <dbReference type="NCBI Taxonomy" id="482145"/>
    <lineage>
        <taxon>Eukaryota</taxon>
        <taxon>Fungi</taxon>
        <taxon>Dikarya</taxon>
        <taxon>Ascomycota</taxon>
        <taxon>Pezizomycotina</taxon>
        <taxon>Eurotiomycetes</taxon>
        <taxon>Eurotiomycetidae</taxon>
        <taxon>Eurotiales</taxon>
        <taxon>Aspergillaceae</taxon>
        <taxon>Aspergillus</taxon>
        <taxon>Aspergillus subgen. Circumdati</taxon>
    </lineage>
</organism>
<dbReference type="PROSITE" id="PS50088">
    <property type="entry name" value="ANK_REPEAT"/>
    <property type="match status" value="13"/>
</dbReference>
<dbReference type="Pfam" id="PF12796">
    <property type="entry name" value="Ank_2"/>
    <property type="match status" value="7"/>
</dbReference>
<evidence type="ECO:0000256" key="2">
    <source>
        <dbReference type="ARBA" id="ARBA00023043"/>
    </source>
</evidence>
<evidence type="ECO:0000313" key="6">
    <source>
        <dbReference type="Proteomes" id="UP000235023"/>
    </source>
</evidence>
<dbReference type="PROSITE" id="PS50297">
    <property type="entry name" value="ANK_REP_REGION"/>
    <property type="match status" value="11"/>
</dbReference>
<feature type="repeat" description="ANK" evidence="3">
    <location>
        <begin position="490"/>
        <end position="522"/>
    </location>
</feature>
<dbReference type="InterPro" id="IPR036770">
    <property type="entry name" value="Ankyrin_rpt-contain_sf"/>
</dbReference>
<feature type="repeat" description="ANK" evidence="3">
    <location>
        <begin position="809"/>
        <end position="841"/>
    </location>
</feature>
<dbReference type="EMBL" id="KZ559512">
    <property type="protein sequence ID" value="PLN84342.1"/>
    <property type="molecule type" value="Genomic_DNA"/>
</dbReference>
<dbReference type="Gene3D" id="1.25.40.20">
    <property type="entry name" value="Ankyrin repeat-containing domain"/>
    <property type="match status" value="6"/>
</dbReference>
<feature type="repeat" description="ANK" evidence="3">
    <location>
        <begin position="842"/>
        <end position="874"/>
    </location>
</feature>
<dbReference type="SUPFAM" id="SSF48403">
    <property type="entry name" value="Ankyrin repeat"/>
    <property type="match status" value="3"/>
</dbReference>
<feature type="repeat" description="ANK" evidence="3">
    <location>
        <begin position="1170"/>
        <end position="1202"/>
    </location>
</feature>
<feature type="domain" description="GPI inositol-deacylase winged helix" evidence="4">
    <location>
        <begin position="99"/>
        <end position="183"/>
    </location>
</feature>